<comment type="caution">
    <text evidence="5">The sequence shown here is derived from an EMBL/GenBank/DDBJ whole genome shotgun (WGS) entry which is preliminary data.</text>
</comment>
<feature type="domain" description="Disease resistance N-terminal" evidence="4">
    <location>
        <begin position="10"/>
        <end position="95"/>
    </location>
</feature>
<dbReference type="Gramene" id="Vitis19g01529.t01">
    <property type="protein sequence ID" value="Vitis19g01529.t01.CDS"/>
    <property type="gene ID" value="Vitis19g01529"/>
</dbReference>
<dbReference type="EMBL" id="QGNW01000129">
    <property type="protein sequence ID" value="RVW93455.1"/>
    <property type="molecule type" value="Genomic_DNA"/>
</dbReference>
<dbReference type="GO" id="GO:0006952">
    <property type="term" value="P:defense response"/>
    <property type="evidence" value="ECO:0007669"/>
    <property type="project" value="UniProtKB-KW"/>
</dbReference>
<dbReference type="GO" id="GO:0000166">
    <property type="term" value="F:nucleotide binding"/>
    <property type="evidence" value="ECO:0007669"/>
    <property type="project" value="UniProtKB-KW"/>
</dbReference>
<keyword evidence="2" id="KW-0547">Nucleotide-binding</keyword>
<evidence type="ECO:0000256" key="1">
    <source>
        <dbReference type="ARBA" id="ARBA00022737"/>
    </source>
</evidence>
<evidence type="ECO:0000313" key="6">
    <source>
        <dbReference type="Proteomes" id="UP000288805"/>
    </source>
</evidence>
<reference evidence="5 6" key="1">
    <citation type="journal article" date="2018" name="PLoS Genet.">
        <title>Population sequencing reveals clonal diversity and ancestral inbreeding in the grapevine cultivar Chardonnay.</title>
        <authorList>
            <person name="Roach M.J."/>
            <person name="Johnson D.L."/>
            <person name="Bohlmann J."/>
            <person name="van Vuuren H.J."/>
            <person name="Jones S.J."/>
            <person name="Pretorius I.S."/>
            <person name="Schmidt S.A."/>
            <person name="Borneman A.R."/>
        </authorList>
    </citation>
    <scope>NUCLEOTIDE SEQUENCE [LARGE SCALE GENOMIC DNA]</scope>
    <source>
        <strain evidence="6">cv. Chardonnay</strain>
        <tissue evidence="5">Leaf</tissue>
    </source>
</reference>
<dbReference type="OrthoDB" id="1933539at2759"/>
<dbReference type="Pfam" id="PF18052">
    <property type="entry name" value="Rx_N"/>
    <property type="match status" value="1"/>
</dbReference>
<gene>
    <name evidence="5" type="ORF">CK203_035033</name>
</gene>
<dbReference type="AlphaFoldDB" id="A0A438I9Q0"/>
<name>A0A438I9Q0_VITVI</name>
<evidence type="ECO:0000256" key="3">
    <source>
        <dbReference type="ARBA" id="ARBA00022821"/>
    </source>
</evidence>
<sequence length="104" mass="11919">MAEQIPFNIIANILAKLGSSAIQEIRSIYGVPKELRKLEEKLDTIKAVFLDAEEKQEESHAVKAWVRRLKDFVYDADDMLDDFATHQLQRGVARKVSDFFSSSF</sequence>
<dbReference type="Proteomes" id="UP000288805">
    <property type="component" value="Unassembled WGS sequence"/>
</dbReference>
<organism evidence="5 6">
    <name type="scientific">Vitis vinifera</name>
    <name type="common">Grape</name>
    <dbReference type="NCBI Taxonomy" id="29760"/>
    <lineage>
        <taxon>Eukaryota</taxon>
        <taxon>Viridiplantae</taxon>
        <taxon>Streptophyta</taxon>
        <taxon>Embryophyta</taxon>
        <taxon>Tracheophyta</taxon>
        <taxon>Spermatophyta</taxon>
        <taxon>Magnoliopsida</taxon>
        <taxon>eudicotyledons</taxon>
        <taxon>Gunneridae</taxon>
        <taxon>Pentapetalae</taxon>
        <taxon>rosids</taxon>
        <taxon>Vitales</taxon>
        <taxon>Vitaceae</taxon>
        <taxon>Viteae</taxon>
        <taxon>Vitis</taxon>
    </lineage>
</organism>
<evidence type="ECO:0000313" key="5">
    <source>
        <dbReference type="EMBL" id="RVW93455.1"/>
    </source>
</evidence>
<proteinExistence type="predicted"/>
<protein>
    <recommendedName>
        <fullName evidence="4">Disease resistance N-terminal domain-containing protein</fullName>
    </recommendedName>
</protein>
<keyword evidence="3" id="KW-0611">Plant defense</keyword>
<dbReference type="InterPro" id="IPR038005">
    <property type="entry name" value="RX-like_CC"/>
</dbReference>
<dbReference type="CDD" id="cd14798">
    <property type="entry name" value="RX-CC_like"/>
    <property type="match status" value="1"/>
</dbReference>
<accession>A0A438I9Q0</accession>
<evidence type="ECO:0000256" key="2">
    <source>
        <dbReference type="ARBA" id="ARBA00022741"/>
    </source>
</evidence>
<keyword evidence="1" id="KW-0677">Repeat</keyword>
<dbReference type="Gene3D" id="1.20.5.4130">
    <property type="match status" value="1"/>
</dbReference>
<evidence type="ECO:0000259" key="4">
    <source>
        <dbReference type="Pfam" id="PF18052"/>
    </source>
</evidence>
<dbReference type="InterPro" id="IPR041118">
    <property type="entry name" value="Rx_N"/>
</dbReference>